<evidence type="ECO:0000313" key="3">
    <source>
        <dbReference type="Proteomes" id="UP000282460"/>
    </source>
</evidence>
<feature type="transmembrane region" description="Helical" evidence="1">
    <location>
        <begin position="289"/>
        <end position="309"/>
    </location>
</feature>
<feature type="transmembrane region" description="Helical" evidence="1">
    <location>
        <begin position="762"/>
        <end position="784"/>
    </location>
</feature>
<feature type="transmembrane region" description="Helical" evidence="1">
    <location>
        <begin position="509"/>
        <end position="530"/>
    </location>
</feature>
<feature type="transmembrane region" description="Helical" evidence="1">
    <location>
        <begin position="867"/>
        <end position="887"/>
    </location>
</feature>
<feature type="transmembrane region" description="Helical" evidence="1">
    <location>
        <begin position="200"/>
        <end position="223"/>
    </location>
</feature>
<feature type="transmembrane region" description="Helical" evidence="1">
    <location>
        <begin position="962"/>
        <end position="982"/>
    </location>
</feature>
<protein>
    <recommendedName>
        <fullName evidence="4">DUF2157 domain-containing protein</fullName>
    </recommendedName>
</protein>
<feature type="transmembrane region" description="Helical" evidence="1">
    <location>
        <begin position="566"/>
        <end position="583"/>
    </location>
</feature>
<feature type="transmembrane region" description="Helical" evidence="1">
    <location>
        <begin position="843"/>
        <end position="860"/>
    </location>
</feature>
<feature type="transmembrane region" description="Helical" evidence="1">
    <location>
        <begin position="790"/>
        <end position="810"/>
    </location>
</feature>
<feature type="transmembrane region" description="Helical" evidence="1">
    <location>
        <begin position="483"/>
        <end position="503"/>
    </location>
</feature>
<feature type="transmembrane region" description="Helical" evidence="1">
    <location>
        <begin position="590"/>
        <end position="608"/>
    </location>
</feature>
<feature type="transmembrane region" description="Helical" evidence="1">
    <location>
        <begin position="1026"/>
        <end position="1046"/>
    </location>
</feature>
<evidence type="ECO:0008006" key="4">
    <source>
        <dbReference type="Google" id="ProtNLM"/>
    </source>
</evidence>
<dbReference type="AlphaFoldDB" id="A0A3L7ISJ9"/>
<feature type="transmembrane region" description="Helical" evidence="1">
    <location>
        <begin position="1082"/>
        <end position="1102"/>
    </location>
</feature>
<evidence type="ECO:0000256" key="1">
    <source>
        <dbReference type="SAM" id="Phobius"/>
    </source>
</evidence>
<dbReference type="InterPro" id="IPR058062">
    <property type="entry name" value="SCO7613_C"/>
</dbReference>
<keyword evidence="1" id="KW-0472">Membrane</keyword>
<dbReference type="Proteomes" id="UP000282460">
    <property type="component" value="Unassembled WGS sequence"/>
</dbReference>
<feature type="transmembrane region" description="Helical" evidence="1">
    <location>
        <begin position="817"/>
        <end position="837"/>
    </location>
</feature>
<feature type="transmembrane region" description="Helical" evidence="1">
    <location>
        <begin position="119"/>
        <end position="140"/>
    </location>
</feature>
<feature type="transmembrane region" description="Helical" evidence="1">
    <location>
        <begin position="315"/>
        <end position="336"/>
    </location>
</feature>
<feature type="transmembrane region" description="Helical" evidence="1">
    <location>
        <begin position="1175"/>
        <end position="1197"/>
    </location>
</feature>
<sequence>MTTLRVARPWSSDAIKRLLDSTSCPACEVDALVDRRCHNCGAELSDAVATELWTASRTAADALKARQQILDSIPRVSAATAPSLAPQPPTDRLMPDDVAPHPGAATTVDPRSSATVQSVLAVAGAGLFAVSAIVFTFFNPDLTDRVARSVVVGLITLLFLGGAWLLSRRKLQFSAEAVGGLGMVFVALDIYAFSELAPSGISAWVFAAAGTLVSGTVMVIAATRARIRSWLWISLAAITVVPAMVGYAGGTTLAAALGHLGVAFVALIVLGRIPGLARRFESDLQSERMTIATLQIVATAVALAQVWFIDSRATAEYWVTITAVLVAVAVLAALASRQLARRFWSTVAGAAGVAAAVSAPFALDLGAYGTSEWYQAVLPAAGAAALLILDAVVSRARTIERRAFLRGAFVIAGMSVLSPVLLAVLIGAETVLSALSGLDQSTRGLVAPSGVLAVVFGLSAMSAGLGAFSLITARRESASSKAAGTTGSIAIWLGALAGLTFACLPSFPLWLRIAIALGLAVATSAALVSVPRIRDASLAMHLPLVIGSHFAVLLAIVCSLSDDGVTIWAGIAIVATIAAIARTVTKRARFLHVGAGYAYALFIFGTALDQLGVGVIPMLCLVTSLASIGAIVATFLRWVAPSAWYAILVVTSVPFLVGVLQVVFERSGWTALSTALIFALALTLLVARRSGLGIVLRTIAACLLVPSLAVVVVCLGAQVLLGSASPVTLPVIAALVALVLPSTGLISSLLEKRGISSRDATAARGAIEASTLLTGAIAVALALVRDAAGLPTTFMVLIIIGLGAAATSLWGKRRYGWWVAGASFTGALWSLLALADITVLEPYLLPPSLAAATIGLILTARGHTAMPLYATGIVMAVAPTLVALTVSGTPVTALAPWRGYGLVAASWLLLGLGNLLGRGATARAGLLRTLRVPTLFVAIATGAAGAIQGIRFGLDADPIVTGSVPLVVICFGIGVAGALPAAAAARAIRSAVLEASSLDGNRWLYAPAAAYVAVATWASIERDWFTIWAMWSLMIAYLTFVVLIAWRLRTRWTSLPPVWFVFAIAFVTSIVAWSPRDLRVEWFSLPLGLFLLAAGAVVLRAGHLNPESDRWRGGTVESWPAGWNGSWALLAPGLVTMLLASIVATFTDPLTWRAILVIVIALIAILVGSSLKLAAPFLIGIIVLPIENVFVFLVQIGRGIESMPWWITLAVVGAVLLIIAVTYERRAGEENSIADRLRDLR</sequence>
<feature type="transmembrane region" description="Helical" evidence="1">
    <location>
        <begin position="446"/>
        <end position="471"/>
    </location>
</feature>
<feature type="transmembrane region" description="Helical" evidence="1">
    <location>
        <begin position="343"/>
        <end position="361"/>
    </location>
</feature>
<dbReference type="EMBL" id="RCWJ01000005">
    <property type="protein sequence ID" value="RLQ81157.1"/>
    <property type="molecule type" value="Genomic_DNA"/>
</dbReference>
<feature type="transmembrane region" description="Helical" evidence="1">
    <location>
        <begin position="699"/>
        <end position="721"/>
    </location>
</feature>
<keyword evidence="3" id="KW-1185">Reference proteome</keyword>
<reference evidence="2 3" key="1">
    <citation type="submission" date="2018-10" db="EMBL/GenBank/DDBJ databases">
        <authorList>
            <person name="Li J."/>
        </authorList>
    </citation>
    <scope>NUCLEOTIDE SEQUENCE [LARGE SCALE GENOMIC DNA]</scope>
    <source>
        <strain evidence="2 3">ZD1-4</strain>
    </source>
</reference>
<feature type="transmembrane region" description="Helical" evidence="1">
    <location>
        <begin position="146"/>
        <end position="166"/>
    </location>
</feature>
<feature type="transmembrane region" description="Helical" evidence="1">
    <location>
        <begin position="669"/>
        <end position="687"/>
    </location>
</feature>
<feature type="transmembrane region" description="Helical" evidence="1">
    <location>
        <begin position="256"/>
        <end position="277"/>
    </location>
</feature>
<accession>A0A3L7ISJ9</accession>
<keyword evidence="1" id="KW-0812">Transmembrane</keyword>
<feature type="transmembrane region" description="Helical" evidence="1">
    <location>
        <begin position="404"/>
        <end position="426"/>
    </location>
</feature>
<feature type="transmembrane region" description="Helical" evidence="1">
    <location>
        <begin position="173"/>
        <end position="194"/>
    </location>
</feature>
<feature type="transmembrane region" description="Helical" evidence="1">
    <location>
        <begin position="1058"/>
        <end position="1076"/>
    </location>
</feature>
<keyword evidence="1" id="KW-1133">Transmembrane helix</keyword>
<proteinExistence type="predicted"/>
<feature type="transmembrane region" description="Helical" evidence="1">
    <location>
        <begin position="727"/>
        <end position="750"/>
    </location>
</feature>
<evidence type="ECO:0000313" key="2">
    <source>
        <dbReference type="EMBL" id="RLQ81157.1"/>
    </source>
</evidence>
<feature type="transmembrane region" description="Helical" evidence="1">
    <location>
        <begin position="1123"/>
        <end position="1144"/>
    </location>
</feature>
<feature type="transmembrane region" description="Helical" evidence="1">
    <location>
        <begin position="929"/>
        <end position="950"/>
    </location>
</feature>
<name>A0A3L7ISJ9_9MICO</name>
<organism evidence="2 3">
    <name type="scientific">Mycetocola zhadangensis</name>
    <dbReference type="NCBI Taxonomy" id="1164595"/>
    <lineage>
        <taxon>Bacteria</taxon>
        <taxon>Bacillati</taxon>
        <taxon>Actinomycetota</taxon>
        <taxon>Actinomycetes</taxon>
        <taxon>Micrococcales</taxon>
        <taxon>Microbacteriaceae</taxon>
        <taxon>Mycetocola</taxon>
    </lineage>
</organism>
<feature type="transmembrane region" description="Helical" evidence="1">
    <location>
        <begin position="899"/>
        <end position="917"/>
    </location>
</feature>
<comment type="caution">
    <text evidence="2">The sequence shown here is derived from an EMBL/GenBank/DDBJ whole genome shotgun (WGS) entry which is preliminary data.</text>
</comment>
<feature type="transmembrane region" description="Helical" evidence="1">
    <location>
        <begin position="614"/>
        <end position="636"/>
    </location>
</feature>
<gene>
    <name evidence="2" type="ORF">D9V28_15580</name>
</gene>
<feature type="transmembrane region" description="Helical" evidence="1">
    <location>
        <begin position="230"/>
        <end position="250"/>
    </location>
</feature>
<feature type="transmembrane region" description="Helical" evidence="1">
    <location>
        <begin position="1003"/>
        <end position="1020"/>
    </location>
</feature>
<dbReference type="RefSeq" id="WP_121660631.1">
    <property type="nucleotide sequence ID" value="NZ_BMEK01000004.1"/>
</dbReference>
<dbReference type="OrthoDB" id="5149148at2"/>
<feature type="transmembrane region" description="Helical" evidence="1">
    <location>
        <begin position="373"/>
        <end position="392"/>
    </location>
</feature>
<feature type="transmembrane region" description="Helical" evidence="1">
    <location>
        <begin position="1150"/>
        <end position="1168"/>
    </location>
</feature>
<dbReference type="NCBIfam" id="NF047321">
    <property type="entry name" value="SCO7613_CTERM"/>
    <property type="match status" value="1"/>
</dbReference>
<feature type="transmembrane region" description="Helical" evidence="1">
    <location>
        <begin position="643"/>
        <end position="663"/>
    </location>
</feature>
<feature type="transmembrane region" description="Helical" evidence="1">
    <location>
        <begin position="1203"/>
        <end position="1223"/>
    </location>
</feature>
<feature type="transmembrane region" description="Helical" evidence="1">
    <location>
        <begin position="542"/>
        <end position="560"/>
    </location>
</feature>